<organism evidence="1 2">
    <name type="scientific">Ophiophagus hannah</name>
    <name type="common">King cobra</name>
    <name type="synonym">Naja hannah</name>
    <dbReference type="NCBI Taxonomy" id="8665"/>
    <lineage>
        <taxon>Eukaryota</taxon>
        <taxon>Metazoa</taxon>
        <taxon>Chordata</taxon>
        <taxon>Craniata</taxon>
        <taxon>Vertebrata</taxon>
        <taxon>Euteleostomi</taxon>
        <taxon>Lepidosauria</taxon>
        <taxon>Squamata</taxon>
        <taxon>Bifurcata</taxon>
        <taxon>Unidentata</taxon>
        <taxon>Episquamata</taxon>
        <taxon>Toxicofera</taxon>
        <taxon>Serpentes</taxon>
        <taxon>Colubroidea</taxon>
        <taxon>Elapidae</taxon>
        <taxon>Elapinae</taxon>
        <taxon>Ophiophagus</taxon>
    </lineage>
</organism>
<name>V8P8D0_OPHHA</name>
<accession>V8P8D0</accession>
<comment type="caution">
    <text evidence="1">The sequence shown here is derived from an EMBL/GenBank/DDBJ whole genome shotgun (WGS) entry which is preliminary data.</text>
</comment>
<reference evidence="1 2" key="1">
    <citation type="journal article" date="2013" name="Proc. Natl. Acad. Sci. U.S.A.">
        <title>The king cobra genome reveals dynamic gene evolution and adaptation in the snake venom system.</title>
        <authorList>
            <person name="Vonk F.J."/>
            <person name="Casewell N.R."/>
            <person name="Henkel C.V."/>
            <person name="Heimberg A.M."/>
            <person name="Jansen H.J."/>
            <person name="McCleary R.J."/>
            <person name="Kerkkamp H.M."/>
            <person name="Vos R.A."/>
            <person name="Guerreiro I."/>
            <person name="Calvete J.J."/>
            <person name="Wuster W."/>
            <person name="Woods A.E."/>
            <person name="Logan J.M."/>
            <person name="Harrison R.A."/>
            <person name="Castoe T.A."/>
            <person name="de Koning A.P."/>
            <person name="Pollock D.D."/>
            <person name="Yandell M."/>
            <person name="Calderon D."/>
            <person name="Renjifo C."/>
            <person name="Currier R.B."/>
            <person name="Salgado D."/>
            <person name="Pla D."/>
            <person name="Sanz L."/>
            <person name="Hyder A.S."/>
            <person name="Ribeiro J.M."/>
            <person name="Arntzen J.W."/>
            <person name="van den Thillart G.E."/>
            <person name="Boetzer M."/>
            <person name="Pirovano W."/>
            <person name="Dirks R.P."/>
            <person name="Spaink H.P."/>
            <person name="Duboule D."/>
            <person name="McGlinn E."/>
            <person name="Kini R.M."/>
            <person name="Richardson M.K."/>
        </authorList>
    </citation>
    <scope>NUCLEOTIDE SEQUENCE</scope>
    <source>
        <tissue evidence="1">Blood</tissue>
    </source>
</reference>
<proteinExistence type="predicted"/>
<evidence type="ECO:0000313" key="2">
    <source>
        <dbReference type="Proteomes" id="UP000018936"/>
    </source>
</evidence>
<protein>
    <submittedName>
        <fullName evidence="1">Uncharacterized protein</fullName>
    </submittedName>
</protein>
<dbReference type="EMBL" id="AZIM01000582">
    <property type="protein sequence ID" value="ETE70241.1"/>
    <property type="molecule type" value="Genomic_DNA"/>
</dbReference>
<evidence type="ECO:0000313" key="1">
    <source>
        <dbReference type="EMBL" id="ETE70241.1"/>
    </source>
</evidence>
<gene>
    <name evidence="1" type="ORF">L345_03955</name>
</gene>
<dbReference type="Proteomes" id="UP000018936">
    <property type="component" value="Unassembled WGS sequence"/>
</dbReference>
<keyword evidence="2" id="KW-1185">Reference proteome</keyword>
<sequence length="452" mass="51155">MGDEVPTDQVGLRLGNGFLLLDVVLRREKGFAMRTQGFFRQRCELLDPTLITLKFTSSNGSLPGSVVAMTSRYDHNYQGNLSVRNYQYIGPQGTRAYSCLPQLVTPEESLMCLPQAADDTVNTGEHALPSNDHKRICSSGPIQCKALPAEALPTTIEMHLEKRNLLLLKHSSPLAESFSEAASGVQTCYFRNPNKNKKILPECQQKQQQKLHGTPTSGRFPMDCVLLEKVSNSERKKILAKEQASFQQIFLIVDQSVILQHLSTKYARTQRGTFYAAFIDLKAVQFPREVMTKMAVSSIDCCLLYLIIMLHKNTTMQICCIKDRKLSTIPSTKRAKTLHYAYRSSAVLLSFIMLWQSLQRISLVYLSFGSTGSLPDQRWDDDQSMEINGKRLANPLLGNRLHSPPIPIRVPRQRTGFTEHLHDSQRKCLPLRQIRRGQKQEPSVRCTQLLMN</sequence>
<feature type="non-terminal residue" evidence="1">
    <location>
        <position position="1"/>
    </location>
</feature>
<dbReference type="AlphaFoldDB" id="V8P8D0"/>